<dbReference type="eggNOG" id="COG2311">
    <property type="taxonomic scope" value="Bacteria"/>
</dbReference>
<feature type="transmembrane region" description="Helical" evidence="2">
    <location>
        <begin position="344"/>
        <end position="364"/>
    </location>
</feature>
<dbReference type="InterPro" id="IPR045931">
    <property type="entry name" value="DUF6350"/>
</dbReference>
<feature type="compositionally biased region" description="Acidic residues" evidence="1">
    <location>
        <begin position="511"/>
        <end position="521"/>
    </location>
</feature>
<protein>
    <submittedName>
        <fullName evidence="3">Uncharacterized protein</fullName>
    </submittedName>
</protein>
<feature type="transmembrane region" description="Helical" evidence="2">
    <location>
        <begin position="44"/>
        <end position="71"/>
    </location>
</feature>
<keyword evidence="2" id="KW-0812">Transmembrane</keyword>
<feature type="transmembrane region" description="Helical" evidence="2">
    <location>
        <begin position="313"/>
        <end position="332"/>
    </location>
</feature>
<dbReference type="STRING" id="1077974.GOEFS_048_00080"/>
<feature type="compositionally biased region" description="Acidic residues" evidence="1">
    <location>
        <begin position="430"/>
        <end position="466"/>
    </location>
</feature>
<evidence type="ECO:0000313" key="4">
    <source>
        <dbReference type="Proteomes" id="UP000035034"/>
    </source>
</evidence>
<keyword evidence="2" id="KW-0472">Membrane</keyword>
<keyword evidence="4" id="KW-1185">Reference proteome</keyword>
<feature type="region of interest" description="Disordered" evidence="1">
    <location>
        <begin position="430"/>
        <end position="527"/>
    </location>
</feature>
<feature type="transmembrane region" description="Helical" evidence="2">
    <location>
        <begin position="213"/>
        <end position="235"/>
    </location>
</feature>
<evidence type="ECO:0000256" key="1">
    <source>
        <dbReference type="SAM" id="MobiDB-lite"/>
    </source>
</evidence>
<feature type="transmembrane region" description="Helical" evidence="2">
    <location>
        <begin position="384"/>
        <end position="404"/>
    </location>
</feature>
<feature type="transmembrane region" description="Helical" evidence="2">
    <location>
        <begin position="286"/>
        <end position="307"/>
    </location>
</feature>
<accession>H0QZB8</accession>
<dbReference type="EMBL" id="BAEH01000048">
    <property type="protein sequence ID" value="GAB18169.1"/>
    <property type="molecule type" value="Genomic_DNA"/>
</dbReference>
<sequence>MPLSMVMSPKPAETKSESLATRLRELRQVRRAQVVGSESSARELVLVAFGLPIAVVLGLTVIVGITVAAAGGGFGGIGASIGSAWLVIHQVPLTIAGVTLGALPLLPTLVLVVLAAKAVKPAIGERRTIYELGALFAAAIGGPLMITALAMAVVMDGQSTLPVQSPTPLAAFGCTVLIHGLATAIAVVGVRWREWAHARGFTAGRADDFARACRLGAIAVLALISVVCLIIAVMLVVRHSAVATLIDQTNGVDGYLGLIILSVLYLPNLAVAGAAAFVGADVNVGLASLTLLDAHGGAVPPLPLMAVLPDGELGKVAAVGFVVTALVGGYVGWRCRDRDLVRNLRLVAIAGAVAALIMVLATWASSGDLGELGTFGASVPVAGVFTFIAVGVPGVLVALVNALMPASKAARAVGVDDEYDVEDEGAEYAQYDGDEYDEYEDAEYEDESDDSDEYNEYYVDDFDADDFDPHSYTPKAADETDEEVTAQIFDDSTSSASRSVRGRGLSRADYEDVDYFDDETEVTGKRS</sequence>
<gene>
    <name evidence="3" type="ORF">GOEFS_048_00080</name>
</gene>
<evidence type="ECO:0000313" key="3">
    <source>
        <dbReference type="EMBL" id="GAB18169.1"/>
    </source>
</evidence>
<dbReference type="Proteomes" id="UP000035034">
    <property type="component" value="Unassembled WGS sequence"/>
</dbReference>
<feature type="transmembrane region" description="Helical" evidence="2">
    <location>
        <begin position="255"/>
        <end position="279"/>
    </location>
</feature>
<feature type="transmembrane region" description="Helical" evidence="2">
    <location>
        <begin position="91"/>
        <end position="116"/>
    </location>
</feature>
<feature type="transmembrane region" description="Helical" evidence="2">
    <location>
        <begin position="128"/>
        <end position="154"/>
    </location>
</feature>
<name>H0QZB8_9ACTN</name>
<keyword evidence="2" id="KW-1133">Transmembrane helix</keyword>
<dbReference type="PRINTS" id="PR00173">
    <property type="entry name" value="EDTRNSPORT"/>
</dbReference>
<organism evidence="3 4">
    <name type="scientific">Gordonia effusa NBRC 100432</name>
    <dbReference type="NCBI Taxonomy" id="1077974"/>
    <lineage>
        <taxon>Bacteria</taxon>
        <taxon>Bacillati</taxon>
        <taxon>Actinomycetota</taxon>
        <taxon>Actinomycetes</taxon>
        <taxon>Mycobacteriales</taxon>
        <taxon>Gordoniaceae</taxon>
        <taxon>Gordonia</taxon>
    </lineage>
</organism>
<reference evidence="3 4" key="1">
    <citation type="submission" date="2011-12" db="EMBL/GenBank/DDBJ databases">
        <title>Whole genome shotgun sequence of Gordonia effusa NBRC 100432.</title>
        <authorList>
            <person name="Yoshida I."/>
            <person name="Takarada H."/>
            <person name="Hosoyama A."/>
            <person name="Tsuchikane K."/>
            <person name="Katsumata H."/>
            <person name="Yamazaki S."/>
            <person name="Fujita N."/>
        </authorList>
    </citation>
    <scope>NUCLEOTIDE SEQUENCE [LARGE SCALE GENOMIC DNA]</scope>
    <source>
        <strain evidence="3 4">NBRC 100432</strain>
    </source>
</reference>
<dbReference type="Pfam" id="PF19877">
    <property type="entry name" value="DUF6350"/>
    <property type="match status" value="1"/>
</dbReference>
<proteinExistence type="predicted"/>
<evidence type="ECO:0000256" key="2">
    <source>
        <dbReference type="SAM" id="Phobius"/>
    </source>
</evidence>
<feature type="transmembrane region" description="Helical" evidence="2">
    <location>
        <begin position="169"/>
        <end position="192"/>
    </location>
</feature>
<comment type="caution">
    <text evidence="3">The sequence shown here is derived from an EMBL/GenBank/DDBJ whole genome shotgun (WGS) entry which is preliminary data.</text>
</comment>
<dbReference type="AlphaFoldDB" id="H0QZB8"/>